<reference evidence="3 4" key="1">
    <citation type="journal article" date="2013" name="BMC Genomics">
        <title>The miniature genome of a carnivorous plant Genlisea aurea contains a low number of genes and short non-coding sequences.</title>
        <authorList>
            <person name="Leushkin E.V."/>
            <person name="Sutormin R.A."/>
            <person name="Nabieva E.R."/>
            <person name="Penin A.A."/>
            <person name="Kondrashov A.S."/>
            <person name="Logacheva M.D."/>
        </authorList>
    </citation>
    <scope>NUCLEOTIDE SEQUENCE [LARGE SCALE GENOMIC DNA]</scope>
</reference>
<name>S8DBR2_9LAMI</name>
<comment type="caution">
    <text evidence="3">The sequence shown here is derived from an EMBL/GenBank/DDBJ whole genome shotgun (WGS) entry which is preliminary data.</text>
</comment>
<evidence type="ECO:0008006" key="5">
    <source>
        <dbReference type="Google" id="ProtNLM"/>
    </source>
</evidence>
<evidence type="ECO:0000313" key="3">
    <source>
        <dbReference type="EMBL" id="EPS60173.1"/>
    </source>
</evidence>
<dbReference type="Proteomes" id="UP000015453">
    <property type="component" value="Unassembled WGS sequence"/>
</dbReference>
<dbReference type="GO" id="GO:0098542">
    <property type="term" value="P:defense response to other organism"/>
    <property type="evidence" value="ECO:0007669"/>
    <property type="project" value="InterPro"/>
</dbReference>
<proteinExistence type="predicted"/>
<sequence>QGHKCFNVWSPFVNGNDVPVAPFNGYALRQDAANGAVELAVNINGAVRWRVGEFVSGPYHLHVICPAYIPIGNKDHTGIVVGNAVKYLLSQPCSVNV</sequence>
<keyword evidence="2" id="KW-0472">Membrane</keyword>
<evidence type="ECO:0000256" key="1">
    <source>
        <dbReference type="ARBA" id="ARBA00004370"/>
    </source>
</evidence>
<dbReference type="PANTHER" id="PTHR31415">
    <property type="entry name" value="OS05G0367900 PROTEIN"/>
    <property type="match status" value="1"/>
</dbReference>
<dbReference type="GO" id="GO:0005886">
    <property type="term" value="C:plasma membrane"/>
    <property type="evidence" value="ECO:0007669"/>
    <property type="project" value="TreeGrafter"/>
</dbReference>
<organism evidence="3 4">
    <name type="scientific">Genlisea aurea</name>
    <dbReference type="NCBI Taxonomy" id="192259"/>
    <lineage>
        <taxon>Eukaryota</taxon>
        <taxon>Viridiplantae</taxon>
        <taxon>Streptophyta</taxon>
        <taxon>Embryophyta</taxon>
        <taxon>Tracheophyta</taxon>
        <taxon>Spermatophyta</taxon>
        <taxon>Magnoliopsida</taxon>
        <taxon>eudicotyledons</taxon>
        <taxon>Gunneridae</taxon>
        <taxon>Pentapetalae</taxon>
        <taxon>asterids</taxon>
        <taxon>lamiids</taxon>
        <taxon>Lamiales</taxon>
        <taxon>Lentibulariaceae</taxon>
        <taxon>Genlisea</taxon>
    </lineage>
</organism>
<gene>
    <name evidence="3" type="ORF">M569_14632</name>
</gene>
<dbReference type="OrthoDB" id="1725649at2759"/>
<dbReference type="GO" id="GO:0009506">
    <property type="term" value="C:plasmodesma"/>
    <property type="evidence" value="ECO:0007669"/>
    <property type="project" value="TreeGrafter"/>
</dbReference>
<comment type="subcellular location">
    <subcellularLocation>
        <location evidence="1">Membrane</location>
    </subcellularLocation>
</comment>
<accession>S8DBR2</accession>
<keyword evidence="4" id="KW-1185">Reference proteome</keyword>
<dbReference type="EMBL" id="AUSU01007767">
    <property type="protein sequence ID" value="EPS60173.1"/>
    <property type="molecule type" value="Genomic_DNA"/>
</dbReference>
<feature type="non-terminal residue" evidence="3">
    <location>
        <position position="1"/>
    </location>
</feature>
<dbReference type="PANTHER" id="PTHR31415:SF51">
    <property type="entry name" value="LATE EMBRYOGENESIS ABUNDANT (LEA) HYDROXYPROLINE-RICH GLYCOPROTEIN FAMILY"/>
    <property type="match status" value="1"/>
</dbReference>
<evidence type="ECO:0000256" key="2">
    <source>
        <dbReference type="ARBA" id="ARBA00023136"/>
    </source>
</evidence>
<dbReference type="InterPro" id="IPR044839">
    <property type="entry name" value="NDR1-like"/>
</dbReference>
<protein>
    <recommendedName>
        <fullName evidence="5">Late embryogenesis abundant protein LEA-2 subgroup domain-containing protein</fullName>
    </recommendedName>
</protein>
<evidence type="ECO:0000313" key="4">
    <source>
        <dbReference type="Proteomes" id="UP000015453"/>
    </source>
</evidence>
<dbReference type="AlphaFoldDB" id="S8DBR2"/>